<sequence>MQVERSEETIPRRAPLRRPQVHRKEDGGQPSAMSYHHSRHPPGPGGGQQQQRPRYQPPELHSVVRGSVTRIEPYGCFVRIGDGPVSGLVHVSQLHAGRVESPDDVVNLDDVVYAKVVEVTREENEDPETGRTRVRHRVRLSMKYADQDTGEDLDPDHSRAENDASRSGGGGGGGGFRDEAADGTGGANSSLGQALS</sequence>
<dbReference type="InterPro" id="IPR003029">
    <property type="entry name" value="S1_domain"/>
</dbReference>
<feature type="domain" description="S1 motif" evidence="2">
    <location>
        <begin position="61"/>
        <end position="143"/>
    </location>
</feature>
<keyword evidence="4" id="KW-1185">Reference proteome</keyword>
<feature type="compositionally biased region" description="Low complexity" evidence="1">
    <location>
        <begin position="49"/>
        <end position="58"/>
    </location>
</feature>
<dbReference type="eggNOG" id="KOG0922">
    <property type="taxonomic scope" value="Eukaryota"/>
</dbReference>
<dbReference type="SMART" id="SM00316">
    <property type="entry name" value="S1"/>
    <property type="match status" value="1"/>
</dbReference>
<evidence type="ECO:0000313" key="3">
    <source>
        <dbReference type="EMBL" id="EJK67964.1"/>
    </source>
</evidence>
<dbReference type="PROSITE" id="PS50126">
    <property type="entry name" value="S1"/>
    <property type="match status" value="1"/>
</dbReference>
<dbReference type="AlphaFoldDB" id="K0SSJ4"/>
<feature type="non-terminal residue" evidence="3">
    <location>
        <position position="196"/>
    </location>
</feature>
<evidence type="ECO:0000259" key="2">
    <source>
        <dbReference type="PROSITE" id="PS50126"/>
    </source>
</evidence>
<comment type="caution">
    <text evidence="3">The sequence shown here is derived from an EMBL/GenBank/DDBJ whole genome shotgun (WGS) entry which is preliminary data.</text>
</comment>
<dbReference type="EMBL" id="AGNL01012294">
    <property type="protein sequence ID" value="EJK67964.1"/>
    <property type="molecule type" value="Genomic_DNA"/>
</dbReference>
<dbReference type="Gene3D" id="2.40.50.140">
    <property type="entry name" value="Nucleic acid-binding proteins"/>
    <property type="match status" value="1"/>
</dbReference>
<evidence type="ECO:0000256" key="1">
    <source>
        <dbReference type="SAM" id="MobiDB-lite"/>
    </source>
</evidence>
<dbReference type="OrthoDB" id="47866at2759"/>
<dbReference type="PANTHER" id="PTHR15838">
    <property type="entry name" value="NUCLEOLAR PROTEIN OF 40 KDA"/>
    <property type="match status" value="1"/>
</dbReference>
<reference evidence="3 4" key="1">
    <citation type="journal article" date="2012" name="Genome Biol.">
        <title>Genome and low-iron response of an oceanic diatom adapted to chronic iron limitation.</title>
        <authorList>
            <person name="Lommer M."/>
            <person name="Specht M."/>
            <person name="Roy A.S."/>
            <person name="Kraemer L."/>
            <person name="Andreson R."/>
            <person name="Gutowska M.A."/>
            <person name="Wolf J."/>
            <person name="Bergner S.V."/>
            <person name="Schilhabel M.B."/>
            <person name="Klostermeier U.C."/>
            <person name="Beiko R.G."/>
            <person name="Rosenstiel P."/>
            <person name="Hippler M."/>
            <person name="Laroche J."/>
        </authorList>
    </citation>
    <scope>NUCLEOTIDE SEQUENCE [LARGE SCALE GENOMIC DNA]</scope>
    <source>
        <strain evidence="3 4">CCMP1005</strain>
    </source>
</reference>
<feature type="compositionally biased region" description="Basic and acidic residues" evidence="1">
    <location>
        <begin position="1"/>
        <end position="11"/>
    </location>
</feature>
<dbReference type="PANTHER" id="PTHR15838:SF1">
    <property type="entry name" value="ZINC FINGER CCHC DOMAIN-CONTAINING PROTEIN 17"/>
    <property type="match status" value="1"/>
</dbReference>
<dbReference type="GO" id="GO:0003723">
    <property type="term" value="F:RNA binding"/>
    <property type="evidence" value="ECO:0007669"/>
    <property type="project" value="TreeGrafter"/>
</dbReference>
<feature type="region of interest" description="Disordered" evidence="1">
    <location>
        <begin position="140"/>
        <end position="196"/>
    </location>
</feature>
<dbReference type="InterPro" id="IPR012340">
    <property type="entry name" value="NA-bd_OB-fold"/>
</dbReference>
<name>K0SSJ4_THAOC</name>
<feature type="region of interest" description="Disordered" evidence="1">
    <location>
        <begin position="1"/>
        <end position="59"/>
    </location>
</feature>
<feature type="compositionally biased region" description="Basic and acidic residues" evidence="1">
    <location>
        <begin position="155"/>
        <end position="164"/>
    </location>
</feature>
<proteinExistence type="predicted"/>
<gene>
    <name evidence="3" type="ORF">THAOC_10915</name>
</gene>
<dbReference type="GO" id="GO:0043489">
    <property type="term" value="P:RNA stabilization"/>
    <property type="evidence" value="ECO:0007669"/>
    <property type="project" value="TreeGrafter"/>
</dbReference>
<dbReference type="Pfam" id="PF00575">
    <property type="entry name" value="S1"/>
    <property type="match status" value="1"/>
</dbReference>
<dbReference type="SUPFAM" id="SSF50249">
    <property type="entry name" value="Nucleic acid-binding proteins"/>
    <property type="match status" value="1"/>
</dbReference>
<dbReference type="Proteomes" id="UP000266841">
    <property type="component" value="Unassembled WGS sequence"/>
</dbReference>
<feature type="compositionally biased region" description="Polar residues" evidence="1">
    <location>
        <begin position="187"/>
        <end position="196"/>
    </location>
</feature>
<protein>
    <recommendedName>
        <fullName evidence="2">S1 motif domain-containing protein</fullName>
    </recommendedName>
</protein>
<accession>K0SSJ4</accession>
<organism evidence="3 4">
    <name type="scientific">Thalassiosira oceanica</name>
    <name type="common">Marine diatom</name>
    <dbReference type="NCBI Taxonomy" id="159749"/>
    <lineage>
        <taxon>Eukaryota</taxon>
        <taxon>Sar</taxon>
        <taxon>Stramenopiles</taxon>
        <taxon>Ochrophyta</taxon>
        <taxon>Bacillariophyta</taxon>
        <taxon>Coscinodiscophyceae</taxon>
        <taxon>Thalassiosirophycidae</taxon>
        <taxon>Thalassiosirales</taxon>
        <taxon>Thalassiosiraceae</taxon>
        <taxon>Thalassiosira</taxon>
    </lineage>
</organism>
<evidence type="ECO:0000313" key="4">
    <source>
        <dbReference type="Proteomes" id="UP000266841"/>
    </source>
</evidence>